<comment type="caution">
    <text evidence="1">The sequence shown here is derived from an EMBL/GenBank/DDBJ whole genome shotgun (WGS) entry which is preliminary data.</text>
</comment>
<gene>
    <name evidence="1" type="ORF">SAY86_000429</name>
</gene>
<proteinExistence type="predicted"/>
<name>A0AAN7MF02_TRANT</name>
<dbReference type="EMBL" id="JAXQNO010000002">
    <property type="protein sequence ID" value="KAK4802226.1"/>
    <property type="molecule type" value="Genomic_DNA"/>
</dbReference>
<dbReference type="AlphaFoldDB" id="A0AAN7MF02"/>
<organism evidence="1 2">
    <name type="scientific">Trapa natans</name>
    <name type="common">Water chestnut</name>
    <dbReference type="NCBI Taxonomy" id="22666"/>
    <lineage>
        <taxon>Eukaryota</taxon>
        <taxon>Viridiplantae</taxon>
        <taxon>Streptophyta</taxon>
        <taxon>Embryophyta</taxon>
        <taxon>Tracheophyta</taxon>
        <taxon>Spermatophyta</taxon>
        <taxon>Magnoliopsida</taxon>
        <taxon>eudicotyledons</taxon>
        <taxon>Gunneridae</taxon>
        <taxon>Pentapetalae</taxon>
        <taxon>rosids</taxon>
        <taxon>malvids</taxon>
        <taxon>Myrtales</taxon>
        <taxon>Lythraceae</taxon>
        <taxon>Trapa</taxon>
    </lineage>
</organism>
<dbReference type="PANTHER" id="PTHR35714:SF1">
    <property type="entry name" value="OS02G0715300 PROTEIN"/>
    <property type="match status" value="1"/>
</dbReference>
<protein>
    <submittedName>
        <fullName evidence="1">Uncharacterized protein</fullName>
    </submittedName>
</protein>
<reference evidence="1 2" key="1">
    <citation type="journal article" date="2023" name="Hortic Res">
        <title>Pangenome of water caltrop reveals structural variations and asymmetric subgenome divergence after allopolyploidization.</title>
        <authorList>
            <person name="Zhang X."/>
            <person name="Chen Y."/>
            <person name="Wang L."/>
            <person name="Yuan Y."/>
            <person name="Fang M."/>
            <person name="Shi L."/>
            <person name="Lu R."/>
            <person name="Comes H.P."/>
            <person name="Ma Y."/>
            <person name="Chen Y."/>
            <person name="Huang G."/>
            <person name="Zhou Y."/>
            <person name="Zheng Z."/>
            <person name="Qiu Y."/>
        </authorList>
    </citation>
    <scope>NUCLEOTIDE SEQUENCE [LARGE SCALE GENOMIC DNA]</scope>
    <source>
        <strain evidence="1">F231</strain>
    </source>
</reference>
<sequence>MSSILESIQKMRAAAATRSLPLSHADPDLSASNGGLRRRLSSLSFKLQAAPSLSASASATASWAASFRRSKSFSSMGEATGTSIRRWWDWGWAWILSKKPVFARDLEMNEEEARTIGSNSRGSWKHVIFKVRSEISKLVGSDAHMGLPRTTRQ</sequence>
<dbReference type="PANTHER" id="PTHR35714">
    <property type="entry name" value="OS02G0715300 PROTEIN"/>
    <property type="match status" value="1"/>
</dbReference>
<accession>A0AAN7MF02</accession>
<evidence type="ECO:0000313" key="2">
    <source>
        <dbReference type="Proteomes" id="UP001346149"/>
    </source>
</evidence>
<keyword evidence="2" id="KW-1185">Reference proteome</keyword>
<evidence type="ECO:0000313" key="1">
    <source>
        <dbReference type="EMBL" id="KAK4802226.1"/>
    </source>
</evidence>
<dbReference type="Proteomes" id="UP001346149">
    <property type="component" value="Unassembled WGS sequence"/>
</dbReference>